<dbReference type="InterPro" id="IPR013320">
    <property type="entry name" value="ConA-like_dom_sf"/>
</dbReference>
<dbReference type="PANTHER" id="PTHR42800:SF2">
    <property type="entry name" value="INVERTASE-RELATED"/>
    <property type="match status" value="1"/>
</dbReference>
<dbReference type="SUPFAM" id="SSF49899">
    <property type="entry name" value="Concanavalin A-like lectins/glucanases"/>
    <property type="match status" value="1"/>
</dbReference>
<evidence type="ECO:0000259" key="5">
    <source>
        <dbReference type="Pfam" id="PF00251"/>
    </source>
</evidence>
<evidence type="ECO:0000256" key="2">
    <source>
        <dbReference type="ARBA" id="ARBA00022801"/>
    </source>
</evidence>
<evidence type="ECO:0000256" key="1">
    <source>
        <dbReference type="ARBA" id="ARBA00009902"/>
    </source>
</evidence>
<dbReference type="OrthoDB" id="202537at2759"/>
<dbReference type="PANTHER" id="PTHR42800">
    <property type="entry name" value="EXOINULINASE INUD (AFU_ORTHOLOGUE AFUA_5G00480)"/>
    <property type="match status" value="1"/>
</dbReference>
<dbReference type="InterPro" id="IPR018053">
    <property type="entry name" value="Glyco_hydro_32_AS"/>
</dbReference>
<dbReference type="FunFam" id="2.115.10.20:FF:000002">
    <property type="entry name" value="Invertase 2"/>
    <property type="match status" value="1"/>
</dbReference>
<dbReference type="AlphaFoldDB" id="A0A1Y1U9Z2"/>
<dbReference type="InterPro" id="IPR013189">
    <property type="entry name" value="Glyco_hydro_32_C"/>
</dbReference>
<dbReference type="Pfam" id="PF08244">
    <property type="entry name" value="Glyco_hydro_32C"/>
    <property type="match status" value="1"/>
</dbReference>
<feature type="domain" description="Glycosyl hydrolase family 32 C-terminal" evidence="6">
    <location>
        <begin position="364"/>
        <end position="487"/>
    </location>
</feature>
<evidence type="ECO:0000256" key="4">
    <source>
        <dbReference type="RuleBase" id="RU362110"/>
    </source>
</evidence>
<dbReference type="InParanoid" id="A0A1Y1U9Z2"/>
<keyword evidence="3 4" id="KW-0326">Glycosidase</keyword>
<evidence type="ECO:0000256" key="3">
    <source>
        <dbReference type="ARBA" id="ARBA00023295"/>
    </source>
</evidence>
<dbReference type="GeneID" id="33558610"/>
<sequence length="509" mass="56530">MMRSTHLLEQSIHGDYTGRYRPQVHFSPPKGFMNDPNGLFVDKHGIWHLYYQYNPTELVAGNQHWGHATSRDLYHWANQPIALFPPDERTGVFSGSAVIDAKNTSGFFPDQDDGVVAIYTLNTPENQVQAIAYSRDGGYTFTPYEGNPVIDIQSNQFRDPKVVWYEDHWVMVIAHSTEFKIGIYTSRDLKTWSPSSSVSYLGILGLQYECPNLVPIPVKANGSSTGEQVWTLFISINPGAPLGGATMLYFPGDFDGYSFVPHDSAARLADFAKDNYAAQFFDGTAPGEAVSIAWANNWQYTNVLPTANEGWRSIMSLPRKNFLTRLERTGWALVSEPYDLSPILNSRLSHDTDFVNKTTDVDFSSAGSGAIYFSIKLPDSQARYGDEAAFSFAVSAPSSKESVKGGYMFGGPNAGHAWLDRGNTKGFGSDNPFWNDRFSVAQVSAARSIWGVIDRSVLELFIDDGAYSATMLFFSEEPLTLLRIGTEGMPEGTSIELEVHDLHSVWRNS</sequence>
<name>A0A1Y1U9Z2_9TREE</name>
<dbReference type="GO" id="GO:0000324">
    <property type="term" value="C:fungal-type vacuole"/>
    <property type="evidence" value="ECO:0007669"/>
    <property type="project" value="TreeGrafter"/>
</dbReference>
<protein>
    <submittedName>
        <fullName evidence="7">Glycosyl hydrolase</fullName>
    </submittedName>
</protein>
<dbReference type="InterPro" id="IPR013148">
    <property type="entry name" value="Glyco_hydro_32_N"/>
</dbReference>
<dbReference type="SMART" id="SM00640">
    <property type="entry name" value="Glyco_32"/>
    <property type="match status" value="1"/>
</dbReference>
<keyword evidence="2 4" id="KW-0378">Hydrolase</keyword>
<evidence type="ECO:0000313" key="7">
    <source>
        <dbReference type="EMBL" id="ORX34843.1"/>
    </source>
</evidence>
<dbReference type="CDD" id="cd18622">
    <property type="entry name" value="GH32_Inu-like"/>
    <property type="match status" value="1"/>
</dbReference>
<gene>
    <name evidence="7" type="ORF">BD324DRAFT_635336</name>
</gene>
<dbReference type="SUPFAM" id="SSF75005">
    <property type="entry name" value="Arabinanase/levansucrase/invertase"/>
    <property type="match status" value="1"/>
</dbReference>
<dbReference type="InterPro" id="IPR001362">
    <property type="entry name" value="Glyco_hydro_32"/>
</dbReference>
<evidence type="ECO:0000259" key="6">
    <source>
        <dbReference type="Pfam" id="PF08244"/>
    </source>
</evidence>
<dbReference type="GO" id="GO:0005987">
    <property type="term" value="P:sucrose catabolic process"/>
    <property type="evidence" value="ECO:0007669"/>
    <property type="project" value="TreeGrafter"/>
</dbReference>
<dbReference type="EMBL" id="NBSH01000013">
    <property type="protein sequence ID" value="ORX34843.1"/>
    <property type="molecule type" value="Genomic_DNA"/>
</dbReference>
<dbReference type="STRING" id="4999.A0A1Y1U9Z2"/>
<dbReference type="RefSeq" id="XP_021869085.1">
    <property type="nucleotide sequence ID" value="XM_022016801.1"/>
</dbReference>
<feature type="domain" description="Glycosyl hydrolase family 32 N-terminal" evidence="5">
    <location>
        <begin position="25"/>
        <end position="323"/>
    </location>
</feature>
<dbReference type="InterPro" id="IPR023296">
    <property type="entry name" value="Glyco_hydro_beta-prop_sf"/>
</dbReference>
<comment type="similarity">
    <text evidence="1 4">Belongs to the glycosyl hydrolase 32 family.</text>
</comment>
<reference evidence="7 8" key="1">
    <citation type="submission" date="2017-03" db="EMBL/GenBank/DDBJ databases">
        <title>Widespread Adenine N6-methylation of Active Genes in Fungi.</title>
        <authorList>
            <consortium name="DOE Joint Genome Institute"/>
            <person name="Mondo S.J."/>
            <person name="Dannebaum R.O."/>
            <person name="Kuo R.C."/>
            <person name="Louie K.B."/>
            <person name="Bewick A.J."/>
            <person name="Labutti K."/>
            <person name="Haridas S."/>
            <person name="Kuo A."/>
            <person name="Salamov A."/>
            <person name="Ahrendt S.R."/>
            <person name="Lau R."/>
            <person name="Bowen B.P."/>
            <person name="Lipzen A."/>
            <person name="Sullivan W."/>
            <person name="Andreopoulos W.B."/>
            <person name="Clum A."/>
            <person name="Lindquist E."/>
            <person name="Daum C."/>
            <person name="Northen T.R."/>
            <person name="Ramamoorthy G."/>
            <person name="Schmitz R.J."/>
            <person name="Gryganskyi A."/>
            <person name="Culley D."/>
            <person name="Magnuson J."/>
            <person name="James T.Y."/>
            <person name="O'Malley M.A."/>
            <person name="Stajich J.E."/>
            <person name="Spatafora J.W."/>
            <person name="Visel A."/>
            <person name="Grigoriev I.V."/>
        </authorList>
    </citation>
    <scope>NUCLEOTIDE SEQUENCE [LARGE SCALE GENOMIC DNA]</scope>
    <source>
        <strain evidence="7 8">NRRL Y-17943</strain>
    </source>
</reference>
<dbReference type="Gene3D" id="2.60.120.560">
    <property type="entry name" value="Exo-inulinase, domain 1"/>
    <property type="match status" value="1"/>
</dbReference>
<organism evidence="7 8">
    <name type="scientific">Kockovaella imperatae</name>
    <dbReference type="NCBI Taxonomy" id="4999"/>
    <lineage>
        <taxon>Eukaryota</taxon>
        <taxon>Fungi</taxon>
        <taxon>Dikarya</taxon>
        <taxon>Basidiomycota</taxon>
        <taxon>Agaricomycotina</taxon>
        <taxon>Tremellomycetes</taxon>
        <taxon>Tremellales</taxon>
        <taxon>Cuniculitremaceae</taxon>
        <taxon>Kockovaella</taxon>
    </lineage>
</organism>
<comment type="caution">
    <text evidence="7">The sequence shown here is derived from an EMBL/GenBank/DDBJ whole genome shotgun (WGS) entry which is preliminary data.</text>
</comment>
<accession>A0A1Y1U9Z2</accession>
<dbReference type="FunCoup" id="A0A1Y1U9Z2">
    <property type="interactions" value="94"/>
</dbReference>
<proteinExistence type="inferred from homology"/>
<keyword evidence="8" id="KW-1185">Reference proteome</keyword>
<evidence type="ECO:0000313" key="8">
    <source>
        <dbReference type="Proteomes" id="UP000193218"/>
    </source>
</evidence>
<dbReference type="GO" id="GO:0004575">
    <property type="term" value="F:sucrose alpha-glucosidase activity"/>
    <property type="evidence" value="ECO:0007669"/>
    <property type="project" value="TreeGrafter"/>
</dbReference>
<dbReference type="PROSITE" id="PS00609">
    <property type="entry name" value="GLYCOSYL_HYDROL_F32"/>
    <property type="match status" value="1"/>
</dbReference>
<dbReference type="Pfam" id="PF00251">
    <property type="entry name" value="Glyco_hydro_32N"/>
    <property type="match status" value="1"/>
</dbReference>
<dbReference type="Proteomes" id="UP000193218">
    <property type="component" value="Unassembled WGS sequence"/>
</dbReference>
<dbReference type="Gene3D" id="2.115.10.20">
    <property type="entry name" value="Glycosyl hydrolase domain, family 43"/>
    <property type="match status" value="1"/>
</dbReference>